<protein>
    <submittedName>
        <fullName evidence="3">Uncharacterized protein</fullName>
    </submittedName>
</protein>
<accession>A0A183BP62</accession>
<name>A0A183BP62_GLOPA</name>
<feature type="region of interest" description="Disordered" evidence="1">
    <location>
        <begin position="37"/>
        <end position="65"/>
    </location>
</feature>
<reference evidence="3" key="3">
    <citation type="submission" date="2016-06" db="UniProtKB">
        <authorList>
            <consortium name="WormBaseParasite"/>
        </authorList>
    </citation>
    <scope>IDENTIFICATION</scope>
</reference>
<evidence type="ECO:0000313" key="3">
    <source>
        <dbReference type="WBParaSite" id="GPLIN_000239800"/>
    </source>
</evidence>
<evidence type="ECO:0000313" key="2">
    <source>
        <dbReference type="Proteomes" id="UP000050741"/>
    </source>
</evidence>
<dbReference type="Proteomes" id="UP000050741">
    <property type="component" value="Unassembled WGS sequence"/>
</dbReference>
<reference evidence="2" key="1">
    <citation type="submission" date="2013-12" db="EMBL/GenBank/DDBJ databases">
        <authorList>
            <person name="Aslett M."/>
        </authorList>
    </citation>
    <scope>NUCLEOTIDE SEQUENCE [LARGE SCALE GENOMIC DNA]</scope>
    <source>
        <strain evidence="2">Lindley</strain>
    </source>
</reference>
<reference evidence="2" key="2">
    <citation type="submission" date="2014-05" db="EMBL/GenBank/DDBJ databases">
        <title>The genome and life-stage specific transcriptomes of Globodera pallida elucidate key aspects of plant parasitism by a cyst nematode.</title>
        <authorList>
            <person name="Cotton J.A."/>
            <person name="Lilley C.J."/>
            <person name="Jones L.M."/>
            <person name="Kikuchi T."/>
            <person name="Reid A.J."/>
            <person name="Thorpe P."/>
            <person name="Tsai I.J."/>
            <person name="Beasley H."/>
            <person name="Blok V."/>
            <person name="Cock P.J.A."/>
            <person name="Van den Akker S.E."/>
            <person name="Holroyd N."/>
            <person name="Hunt M."/>
            <person name="Mantelin S."/>
            <person name="Naghra H."/>
            <person name="Pain A."/>
            <person name="Palomares-Rius J.E."/>
            <person name="Zarowiecki M."/>
            <person name="Berriman M."/>
            <person name="Jones J.T."/>
            <person name="Urwin P.E."/>
        </authorList>
    </citation>
    <scope>NUCLEOTIDE SEQUENCE [LARGE SCALE GENOMIC DNA]</scope>
    <source>
        <strain evidence="2">Lindley</strain>
    </source>
</reference>
<organism evidence="2 3">
    <name type="scientific">Globodera pallida</name>
    <name type="common">Potato cyst nematode worm</name>
    <name type="synonym">Heterodera pallida</name>
    <dbReference type="NCBI Taxonomy" id="36090"/>
    <lineage>
        <taxon>Eukaryota</taxon>
        <taxon>Metazoa</taxon>
        <taxon>Ecdysozoa</taxon>
        <taxon>Nematoda</taxon>
        <taxon>Chromadorea</taxon>
        <taxon>Rhabditida</taxon>
        <taxon>Tylenchina</taxon>
        <taxon>Tylenchomorpha</taxon>
        <taxon>Tylenchoidea</taxon>
        <taxon>Heteroderidae</taxon>
        <taxon>Heteroderinae</taxon>
        <taxon>Globodera</taxon>
    </lineage>
</organism>
<dbReference type="WBParaSite" id="GPLIN_000239800">
    <property type="protein sequence ID" value="GPLIN_000239800"/>
    <property type="gene ID" value="GPLIN_000239800"/>
</dbReference>
<feature type="compositionally biased region" description="Polar residues" evidence="1">
    <location>
        <begin position="39"/>
        <end position="65"/>
    </location>
</feature>
<evidence type="ECO:0000256" key="1">
    <source>
        <dbReference type="SAM" id="MobiDB-lite"/>
    </source>
</evidence>
<proteinExistence type="predicted"/>
<keyword evidence="2" id="KW-1185">Reference proteome</keyword>
<dbReference type="AlphaFoldDB" id="A0A183BP62"/>
<sequence length="86" mass="9371">MSWPSGPLPAAAPKECKFGAFLCPELNASGDVRARGCPHNQSNRVHGLEGSSSPAQQQRFQRPKNSLHCSVPVLFLEVGTEQEQNR</sequence>